<dbReference type="InterPro" id="IPR051396">
    <property type="entry name" value="Bact_Antivir_Def_Nuclease"/>
</dbReference>
<evidence type="ECO:0000259" key="2">
    <source>
        <dbReference type="Pfam" id="PF20469"/>
    </source>
</evidence>
<protein>
    <submittedName>
        <fullName evidence="3">AAA family ATPase</fullName>
    </submittedName>
</protein>
<dbReference type="PANTHER" id="PTHR43581">
    <property type="entry name" value="ATP/GTP PHOSPHATASE"/>
    <property type="match status" value="1"/>
</dbReference>
<dbReference type="RefSeq" id="WP_166061914.1">
    <property type="nucleotide sequence ID" value="NZ_CP049889.1"/>
</dbReference>
<dbReference type="EMBL" id="CP049889">
    <property type="protein sequence ID" value="QIK50873.1"/>
    <property type="molecule type" value="Genomic_DNA"/>
</dbReference>
<reference evidence="3 4" key="1">
    <citation type="journal article" date="2017" name="Int. J. Syst. Evol. Microbiol.">
        <title>Jeotgalibaca porci sp. nov. and Jeotgalibaca arthritidis sp. nov., isolated from pigs, and emended description of the genus Jeotgalibaca.</title>
        <authorList>
            <person name="Zamora L."/>
            <person name="Perez-Sancho M."/>
            <person name="Dominguez L."/>
            <person name="Fernandez-Garayzabal J.F."/>
            <person name="Vela A.I."/>
        </authorList>
    </citation>
    <scope>NUCLEOTIDE SEQUENCE [LARGE SCALE GENOMIC DNA]</scope>
    <source>
        <strain evidence="3 4">CCUG 69148</strain>
    </source>
</reference>
<organism evidence="3 4">
    <name type="scientific">Jeotgalibaca porci</name>
    <dbReference type="NCBI Taxonomy" id="1868793"/>
    <lineage>
        <taxon>Bacteria</taxon>
        <taxon>Bacillati</taxon>
        <taxon>Bacillota</taxon>
        <taxon>Bacilli</taxon>
        <taxon>Lactobacillales</taxon>
        <taxon>Carnobacteriaceae</taxon>
        <taxon>Jeotgalibaca</taxon>
    </lineage>
</organism>
<gene>
    <name evidence="3" type="ORF">G7058_01690</name>
</gene>
<dbReference type="AlphaFoldDB" id="A0A6G7WF49"/>
<dbReference type="SUPFAM" id="SSF52540">
    <property type="entry name" value="P-loop containing nucleoside triphosphate hydrolases"/>
    <property type="match status" value="1"/>
</dbReference>
<dbReference type="Gene3D" id="3.40.50.300">
    <property type="entry name" value="P-loop containing nucleotide triphosphate hydrolases"/>
    <property type="match status" value="1"/>
</dbReference>
<dbReference type="PANTHER" id="PTHR43581:SF4">
    <property type="entry name" value="ATP_GTP PHOSPHATASE"/>
    <property type="match status" value="1"/>
</dbReference>
<accession>A0A6G7WF49</accession>
<dbReference type="Pfam" id="PF13175">
    <property type="entry name" value="AAA_15"/>
    <property type="match status" value="1"/>
</dbReference>
<dbReference type="InterPro" id="IPR034139">
    <property type="entry name" value="TOPRIM_OLD"/>
</dbReference>
<dbReference type="KEGG" id="jpo:G7058_01690"/>
<dbReference type="CDD" id="cd01026">
    <property type="entry name" value="TOPRIM_OLD"/>
    <property type="match status" value="1"/>
</dbReference>
<dbReference type="InterPro" id="IPR041685">
    <property type="entry name" value="AAA_GajA/Old/RecF-like"/>
</dbReference>
<dbReference type="InterPro" id="IPR027417">
    <property type="entry name" value="P-loop_NTPase"/>
</dbReference>
<keyword evidence="4" id="KW-1185">Reference proteome</keyword>
<dbReference type="Proteomes" id="UP000501830">
    <property type="component" value="Chromosome"/>
</dbReference>
<name>A0A6G7WF49_9LACT</name>
<evidence type="ECO:0000259" key="1">
    <source>
        <dbReference type="Pfam" id="PF13175"/>
    </source>
</evidence>
<proteinExistence type="predicted"/>
<evidence type="ECO:0000313" key="3">
    <source>
        <dbReference type="EMBL" id="QIK50873.1"/>
    </source>
</evidence>
<dbReference type="Pfam" id="PF20469">
    <property type="entry name" value="OLD-like_TOPRIM"/>
    <property type="match status" value="1"/>
</dbReference>
<dbReference type="GeneID" id="94551970"/>
<sequence length="650" mass="76537">MYLEKMRVQNFRMLENVEIPFLEKEDDELSLIVGKNNTGKTSILKILERILPGTSSDAFEWDDFTMKYQKQIYSELGTSDRSKTYEIRLVLYIKYTDNDSYDLLRPFMMDLDENNQTIILECLYRIKEEQILKLEQDIEKLLIEEFDEFTSYMRRNLKKYFKFDYFAVSACGKYKEEATSNEIKRLIRLRRIKANRDISNKSSDHSLSNISDRLYRLVEDTDDESFVEFQKAIKKTDSELTETYSNVFSEVIGVSREFGALDDMEIEILSTIQEKDLLRDNTTLFYNKDDVYLPESYNGLGYLNLIGMIFEIEAIATEFEKKNLDCQGLNLLFIEEPEAHTHPQLQYVFIKNIKNLLEKHGSKNIQTIMTTHSSHIVSDSEFEDVIYLTRINGYTEARAFRDLNDEYSDNKEAFDFIKKHLHLTRAELFFADKTILIEGDTERILLQAMMKKVDENIESDDNIIPLSSQNVSVVEVGAHAHIFKHLMNFLNVKTLVITDLDYGERNIETKRIKKCDYIEADHVDNTTITNFLEKQNKDLDEIINLSFEQKVKGNHRIAYQTKEDGITKEYPGRSFEEAFININFEFIEKYKDVFISLKNVKDFTKEKSPYELANNCIDKKTTFATDLLYYDNGWEVPNYIEEGLIWLRKY</sequence>
<feature type="domain" description="OLD protein-like TOPRIM" evidence="2">
    <location>
        <begin position="429"/>
        <end position="501"/>
    </location>
</feature>
<evidence type="ECO:0000313" key="4">
    <source>
        <dbReference type="Proteomes" id="UP000501830"/>
    </source>
</evidence>
<feature type="domain" description="Endonuclease GajA/Old nuclease/RecF-like AAA" evidence="1">
    <location>
        <begin position="1"/>
        <end position="377"/>
    </location>
</feature>